<reference evidence="7 8" key="2">
    <citation type="journal article" date="2018" name="Int. J. Syst. Evol. Microbiol.">
        <title>Marinobacterium aestuarii sp. nov., a benzene-degrading marine bacterium isolated from estuary sediment.</title>
        <authorList>
            <person name="Bae S.S."/>
            <person name="Jung J."/>
            <person name="Chung D."/>
            <person name="Baek K."/>
        </authorList>
    </citation>
    <scope>NUCLEOTIDE SEQUENCE [LARGE SCALE GENOMIC DNA]</scope>
    <source>
        <strain evidence="7 8">ST58-10</strain>
    </source>
</reference>
<dbReference type="SUPFAM" id="SSF55785">
    <property type="entry name" value="PYP-like sensor domain (PAS domain)"/>
    <property type="match status" value="1"/>
</dbReference>
<keyword evidence="8" id="KW-1185">Reference proteome</keyword>
<dbReference type="SUPFAM" id="SSF55073">
    <property type="entry name" value="Nucleotide cyclase"/>
    <property type="match status" value="1"/>
</dbReference>
<dbReference type="PROSITE" id="PS50883">
    <property type="entry name" value="EAL"/>
    <property type="match status" value="1"/>
</dbReference>
<dbReference type="Gene3D" id="3.20.20.450">
    <property type="entry name" value="EAL domain"/>
    <property type="match status" value="1"/>
</dbReference>
<dbReference type="AlphaFoldDB" id="A0A1A9F1W2"/>
<evidence type="ECO:0000259" key="5">
    <source>
        <dbReference type="PROSITE" id="PS50883"/>
    </source>
</evidence>
<feature type="transmembrane region" description="Helical" evidence="3">
    <location>
        <begin position="272"/>
        <end position="293"/>
    </location>
</feature>
<dbReference type="STRING" id="1821621.A8C75_15450"/>
<dbReference type="InterPro" id="IPR000160">
    <property type="entry name" value="GGDEF_dom"/>
</dbReference>
<dbReference type="EC" id="3.1.4.52" evidence="1"/>
<feature type="domain" description="GGDEF" evidence="6">
    <location>
        <begin position="533"/>
        <end position="667"/>
    </location>
</feature>
<dbReference type="InterPro" id="IPR052155">
    <property type="entry name" value="Biofilm_reg_signaling"/>
</dbReference>
<name>A0A1A9F1W2_9GAMM</name>
<dbReference type="CDD" id="cd01949">
    <property type="entry name" value="GGDEF"/>
    <property type="match status" value="1"/>
</dbReference>
<dbReference type="SMART" id="SM00267">
    <property type="entry name" value="GGDEF"/>
    <property type="match status" value="1"/>
</dbReference>
<dbReference type="Pfam" id="PF00990">
    <property type="entry name" value="GGDEF"/>
    <property type="match status" value="1"/>
</dbReference>
<dbReference type="InterPro" id="IPR035965">
    <property type="entry name" value="PAS-like_dom_sf"/>
</dbReference>
<keyword evidence="3" id="KW-0812">Transmembrane</keyword>
<dbReference type="InterPro" id="IPR029150">
    <property type="entry name" value="dCache_3"/>
</dbReference>
<evidence type="ECO:0000259" key="4">
    <source>
        <dbReference type="PROSITE" id="PS50113"/>
    </source>
</evidence>
<keyword evidence="3" id="KW-0472">Membrane</keyword>
<dbReference type="NCBIfam" id="TIGR00229">
    <property type="entry name" value="sensory_box"/>
    <property type="match status" value="1"/>
</dbReference>
<organism evidence="7 8">
    <name type="scientific">Marinobacterium aestuarii</name>
    <dbReference type="NCBI Taxonomy" id="1821621"/>
    <lineage>
        <taxon>Bacteria</taxon>
        <taxon>Pseudomonadati</taxon>
        <taxon>Pseudomonadota</taxon>
        <taxon>Gammaproteobacteria</taxon>
        <taxon>Oceanospirillales</taxon>
        <taxon>Oceanospirillaceae</taxon>
        <taxon>Marinobacterium</taxon>
    </lineage>
</organism>
<dbReference type="InterPro" id="IPR035919">
    <property type="entry name" value="EAL_sf"/>
</dbReference>
<dbReference type="NCBIfam" id="TIGR00254">
    <property type="entry name" value="GGDEF"/>
    <property type="match status" value="1"/>
</dbReference>
<dbReference type="InterPro" id="IPR000700">
    <property type="entry name" value="PAS-assoc_C"/>
</dbReference>
<dbReference type="EMBL" id="CP015839">
    <property type="protein sequence ID" value="ANG63739.1"/>
    <property type="molecule type" value="Genomic_DNA"/>
</dbReference>
<evidence type="ECO:0000256" key="2">
    <source>
        <dbReference type="ARBA" id="ARBA00022636"/>
    </source>
</evidence>
<dbReference type="InterPro" id="IPR029787">
    <property type="entry name" value="Nucleotide_cyclase"/>
</dbReference>
<dbReference type="GO" id="GO:0071111">
    <property type="term" value="F:cyclic-guanylate-specific phosphodiesterase activity"/>
    <property type="evidence" value="ECO:0007669"/>
    <property type="project" value="UniProtKB-EC"/>
</dbReference>
<feature type="domain" description="EAL" evidence="5">
    <location>
        <begin position="676"/>
        <end position="930"/>
    </location>
</feature>
<dbReference type="PANTHER" id="PTHR44757">
    <property type="entry name" value="DIGUANYLATE CYCLASE DGCP"/>
    <property type="match status" value="1"/>
</dbReference>
<dbReference type="InterPro" id="IPR001633">
    <property type="entry name" value="EAL_dom"/>
</dbReference>
<dbReference type="Gene3D" id="3.30.450.20">
    <property type="entry name" value="PAS domain"/>
    <property type="match status" value="1"/>
</dbReference>
<dbReference type="SUPFAM" id="SSF141868">
    <property type="entry name" value="EAL domain-like"/>
    <property type="match status" value="1"/>
</dbReference>
<dbReference type="KEGG" id="mars:A8C75_15450"/>
<dbReference type="PROSITE" id="PS50113">
    <property type="entry name" value="PAC"/>
    <property type="match status" value="1"/>
</dbReference>
<evidence type="ECO:0000256" key="1">
    <source>
        <dbReference type="ARBA" id="ARBA00012282"/>
    </source>
</evidence>
<dbReference type="InterPro" id="IPR043128">
    <property type="entry name" value="Rev_trsase/Diguanyl_cyclase"/>
</dbReference>
<gene>
    <name evidence="7" type="ORF">A8C75_15450</name>
</gene>
<dbReference type="PROSITE" id="PS50887">
    <property type="entry name" value="GGDEF"/>
    <property type="match status" value="1"/>
</dbReference>
<evidence type="ECO:0000313" key="7">
    <source>
        <dbReference type="EMBL" id="ANG63739.1"/>
    </source>
</evidence>
<dbReference type="FunFam" id="3.20.20.450:FF:000001">
    <property type="entry name" value="Cyclic di-GMP phosphodiesterase yahA"/>
    <property type="match status" value="1"/>
</dbReference>
<dbReference type="SMART" id="SM00052">
    <property type="entry name" value="EAL"/>
    <property type="match status" value="1"/>
</dbReference>
<proteinExistence type="predicted"/>
<dbReference type="Pfam" id="PF14827">
    <property type="entry name" value="dCache_3"/>
    <property type="match status" value="1"/>
</dbReference>
<accession>A0A1A9F1W2</accession>
<dbReference type="InterPro" id="IPR000014">
    <property type="entry name" value="PAS"/>
</dbReference>
<dbReference type="CDD" id="cd01948">
    <property type="entry name" value="EAL"/>
    <property type="match status" value="1"/>
</dbReference>
<keyword evidence="3" id="KW-1133">Transmembrane helix</keyword>
<reference evidence="8" key="1">
    <citation type="submission" date="2016-05" db="EMBL/GenBank/DDBJ databases">
        <authorList>
            <person name="Baek K."/>
            <person name="Yang S.-J."/>
        </authorList>
    </citation>
    <scope>NUCLEOTIDE SEQUENCE [LARGE SCALE GENOMIC DNA]</scope>
    <source>
        <strain evidence="8">ST58-10</strain>
    </source>
</reference>
<protein>
    <recommendedName>
        <fullName evidence="1">cyclic-guanylate-specific phosphodiesterase</fullName>
        <ecNumber evidence="1">3.1.4.52</ecNumber>
    </recommendedName>
</protein>
<dbReference type="Pfam" id="PF00563">
    <property type="entry name" value="EAL"/>
    <property type="match status" value="1"/>
</dbReference>
<keyword evidence="2" id="KW-0973">c-di-GMP</keyword>
<evidence type="ECO:0000259" key="6">
    <source>
        <dbReference type="PROSITE" id="PS50887"/>
    </source>
</evidence>
<dbReference type="Gene3D" id="3.30.70.270">
    <property type="match status" value="1"/>
</dbReference>
<evidence type="ECO:0000256" key="3">
    <source>
        <dbReference type="SAM" id="Phobius"/>
    </source>
</evidence>
<sequence>MLILLMTLSLVYGLAQTLSYSRQQRELAAELSARSQQQVDMLNATVDTSYRRLLDIAQVMLLPRNDALAAPTDDPWSQQAQDMESRATNILMLGVVDLVQLYSADGQLQQAWGESLAIKPEIVRRVLELEQPQQSISCQNNCLRYLAIPVMFEGGTTAVLLVGSLMHDVVLEYHRQSTVDIGLLLMPSGRGDGLAPRLMALTNRDRYESMLSHMNLTARLQSPGSSFRLTVDGRELELLLSPLVQDISDSRAYWLIISDITAPLEAMHNRRLFDMSVALSGIVLVLVLLALMLRRPLGYLGRLAEQLPQLARVGGLRKQELQQLPAGLGSRAFSDELDVLADSAGELASRLDELEDAVADHTLHLERRSAALQRERDFVTSLFDTAEAVILTQSRAGVIQSMNQHGSRLLGLALPLQPGYRFEDIGLLAEGEDAQAQLQSLYEGRNPRLQLDTRFVADDGRELHLSWQHSRLRDAGDRDAYILSIGLDMTERRHAESRLYWLANHDPLTRLPNRQLFFEALVQRLKSAAQSGRELAMLCCDIDDFKGVNDSLGHHVGDQLLEAVALRIGEITVEEHHLARLGADEFVLMLECERDIASAASCLAQRLIGAFVEPFHLGGYEIYSTLSIGISLFPEHGQDATDLVKSADLAMIEAKEQGSGRYRVYHAAQGSVRVERFALGNELRRATDRGDFTLQYQPKVDALSGLVCGMEALVRWQHPEFGAVSPGRFIPLAEEMGLIVPLGRWVLNEACRQMAQWQGEGMIPIRLGVNLAGPQIAHEGLLQEVDAALAHSGLPPTLLDLEITESFVIRQPELTISKLIQLRERGISLSMDDFGTGYSSLSYLKRLPINTLKIDQSFVRDIGKDRDDEAIVKAIIVMCRSLGIGVLAEGVETSEQLDFLLKHGCHHIQGYYYSRPLDPLALWDFVDQHGSSE</sequence>
<dbReference type="Proteomes" id="UP000078070">
    <property type="component" value="Chromosome"/>
</dbReference>
<feature type="domain" description="PAC" evidence="4">
    <location>
        <begin position="449"/>
        <end position="501"/>
    </location>
</feature>
<evidence type="ECO:0000313" key="8">
    <source>
        <dbReference type="Proteomes" id="UP000078070"/>
    </source>
</evidence>
<dbReference type="PANTHER" id="PTHR44757:SF2">
    <property type="entry name" value="BIOFILM ARCHITECTURE MAINTENANCE PROTEIN MBAA"/>
    <property type="match status" value="1"/>
</dbReference>